<dbReference type="PANTHER" id="PTHR35010:SF2">
    <property type="entry name" value="BLL4672 PROTEIN"/>
    <property type="match status" value="1"/>
</dbReference>
<dbReference type="RefSeq" id="WP_387248834.1">
    <property type="nucleotide sequence ID" value="NZ_JBIALX010000001.1"/>
</dbReference>
<protein>
    <submittedName>
        <fullName evidence="2">Helix-turn-helix domain-containing protein</fullName>
    </submittedName>
</protein>
<feature type="domain" description="HTH cro/C1-type" evidence="1">
    <location>
        <begin position="37"/>
        <end position="84"/>
    </location>
</feature>
<dbReference type="Proteomes" id="UP001601521">
    <property type="component" value="Unassembled WGS sequence"/>
</dbReference>
<dbReference type="InterPro" id="IPR001387">
    <property type="entry name" value="Cro/C1-type_HTH"/>
</dbReference>
<accession>A0ABW6NDR9</accession>
<dbReference type="EMBL" id="JBIALX010000001">
    <property type="protein sequence ID" value="MFF0452431.1"/>
    <property type="molecule type" value="Genomic_DNA"/>
</dbReference>
<dbReference type="PANTHER" id="PTHR35010">
    <property type="entry name" value="BLL4672 PROTEIN-RELATED"/>
    <property type="match status" value="1"/>
</dbReference>
<dbReference type="PROSITE" id="PS50943">
    <property type="entry name" value="HTH_CROC1"/>
    <property type="match status" value="1"/>
</dbReference>
<dbReference type="Pfam" id="PF13560">
    <property type="entry name" value="HTH_31"/>
    <property type="match status" value="1"/>
</dbReference>
<dbReference type="InterPro" id="IPR010982">
    <property type="entry name" value="Lambda_DNA-bd_dom_sf"/>
</dbReference>
<name>A0ABW6NDR9_9NOCA</name>
<evidence type="ECO:0000259" key="1">
    <source>
        <dbReference type="PROSITE" id="PS50943"/>
    </source>
</evidence>
<evidence type="ECO:0000313" key="2">
    <source>
        <dbReference type="EMBL" id="MFF0452431.1"/>
    </source>
</evidence>
<dbReference type="SUPFAM" id="SSF47413">
    <property type="entry name" value="lambda repressor-like DNA-binding domains"/>
    <property type="match status" value="1"/>
</dbReference>
<gene>
    <name evidence="2" type="ORF">ACFYTH_03560</name>
</gene>
<comment type="caution">
    <text evidence="2">The sequence shown here is derived from an EMBL/GenBank/DDBJ whole genome shotgun (WGS) entry which is preliminary data.</text>
</comment>
<sequence length="122" mass="13070">MAGTQASELGSFLRSRRTALEPETVGIRVEGVRRTTGLRRAELARLAGVSPGYYTRLEQGRAPHPSPSVLAALANALRLSADERGICSRSAATCGCSRPSRTSCRPAPAGCWNCCRSRRPPM</sequence>
<dbReference type="Gene3D" id="1.10.260.40">
    <property type="entry name" value="lambda repressor-like DNA-binding domains"/>
    <property type="match status" value="1"/>
</dbReference>
<evidence type="ECO:0000313" key="3">
    <source>
        <dbReference type="Proteomes" id="UP001601521"/>
    </source>
</evidence>
<keyword evidence="3" id="KW-1185">Reference proteome</keyword>
<organism evidence="2 3">
    <name type="scientific">Nocardia africana</name>
    <dbReference type="NCBI Taxonomy" id="134964"/>
    <lineage>
        <taxon>Bacteria</taxon>
        <taxon>Bacillati</taxon>
        <taxon>Actinomycetota</taxon>
        <taxon>Actinomycetes</taxon>
        <taxon>Mycobacteriales</taxon>
        <taxon>Nocardiaceae</taxon>
        <taxon>Nocardia</taxon>
    </lineage>
</organism>
<proteinExistence type="predicted"/>
<dbReference type="CDD" id="cd00093">
    <property type="entry name" value="HTH_XRE"/>
    <property type="match status" value="1"/>
</dbReference>
<reference evidence="2 3" key="1">
    <citation type="submission" date="2024-10" db="EMBL/GenBank/DDBJ databases">
        <title>The Natural Products Discovery Center: Release of the First 8490 Sequenced Strains for Exploring Actinobacteria Biosynthetic Diversity.</title>
        <authorList>
            <person name="Kalkreuter E."/>
            <person name="Kautsar S.A."/>
            <person name="Yang D."/>
            <person name="Bader C.D."/>
            <person name="Teijaro C.N."/>
            <person name="Fluegel L."/>
            <person name="Davis C.M."/>
            <person name="Simpson J.R."/>
            <person name="Lauterbach L."/>
            <person name="Steele A.D."/>
            <person name="Gui C."/>
            <person name="Meng S."/>
            <person name="Li G."/>
            <person name="Viehrig K."/>
            <person name="Ye F."/>
            <person name="Su P."/>
            <person name="Kiefer A.F."/>
            <person name="Nichols A."/>
            <person name="Cepeda A.J."/>
            <person name="Yan W."/>
            <person name="Fan B."/>
            <person name="Jiang Y."/>
            <person name="Adhikari A."/>
            <person name="Zheng C.-J."/>
            <person name="Schuster L."/>
            <person name="Cowan T.M."/>
            <person name="Smanski M.J."/>
            <person name="Chevrette M.G."/>
            <person name="De Carvalho L.P.S."/>
            <person name="Shen B."/>
        </authorList>
    </citation>
    <scope>NUCLEOTIDE SEQUENCE [LARGE SCALE GENOMIC DNA]</scope>
    <source>
        <strain evidence="2 3">NPDC004550</strain>
    </source>
</reference>
<dbReference type="SMART" id="SM00530">
    <property type="entry name" value="HTH_XRE"/>
    <property type="match status" value="1"/>
</dbReference>